<dbReference type="AlphaFoldDB" id="A0A2N9XLG4"/>
<gene>
    <name evidence="1" type="ORF">BHC46_02735</name>
</gene>
<proteinExistence type="predicted"/>
<organism evidence="1 2">
    <name type="scientific">Snodgrassella alvi</name>
    <dbReference type="NCBI Taxonomy" id="1196083"/>
    <lineage>
        <taxon>Bacteria</taxon>
        <taxon>Pseudomonadati</taxon>
        <taxon>Pseudomonadota</taxon>
        <taxon>Betaproteobacteria</taxon>
        <taxon>Neisseriales</taxon>
        <taxon>Neisseriaceae</taxon>
        <taxon>Snodgrassella</taxon>
    </lineage>
</organism>
<dbReference type="RefSeq" id="WP_100138877.1">
    <property type="nucleotide sequence ID" value="NZ_MEIP01000011.1"/>
</dbReference>
<protein>
    <submittedName>
        <fullName evidence="1">Uncharacterized protein</fullName>
    </submittedName>
</protein>
<reference evidence="1 2" key="1">
    <citation type="journal article" date="2017" name="MBio">
        <title>Type VI secretion-mediated competition in the bee gut microbiome.</title>
        <authorList>
            <person name="Steele M.I."/>
            <person name="Kwong W.K."/>
            <person name="Powell J.E."/>
            <person name="Whiteley M."/>
            <person name="Moran N.A."/>
        </authorList>
    </citation>
    <scope>NUCLEOTIDE SEQUENCE [LARGE SCALE GENOMIC DNA]</scope>
    <source>
        <strain evidence="1 2">Ruf1-X</strain>
    </source>
</reference>
<comment type="caution">
    <text evidence="1">The sequence shown here is derived from an EMBL/GenBank/DDBJ whole genome shotgun (WGS) entry which is preliminary data.</text>
</comment>
<evidence type="ECO:0000313" key="2">
    <source>
        <dbReference type="Proteomes" id="UP000229970"/>
    </source>
</evidence>
<name>A0A2N9XLG4_9NEIS</name>
<dbReference type="EMBL" id="MEIP01000011">
    <property type="protein sequence ID" value="PIT49169.1"/>
    <property type="molecule type" value="Genomic_DNA"/>
</dbReference>
<accession>A0A2N9XLG4</accession>
<sequence length="151" mass="17078">MTMVDFERVCLASLGRVAAKAREGERKEILAVVKRLANELEAATNGLLKVRTPKGVGSYDFEGCDYFWIDLENAETKGRQDLVQFETKFGGYPVRISYLHDSKSRTNFTAVAKNRKSLENSLAKMLYSPVIAELIYSLMNEQRPVNGDEYD</sequence>
<dbReference type="Proteomes" id="UP000229970">
    <property type="component" value="Unassembled WGS sequence"/>
</dbReference>
<evidence type="ECO:0000313" key="1">
    <source>
        <dbReference type="EMBL" id="PIT49169.1"/>
    </source>
</evidence>